<dbReference type="EMBL" id="DXCQ01000020">
    <property type="protein sequence ID" value="HIY96377.1"/>
    <property type="molecule type" value="Genomic_DNA"/>
</dbReference>
<dbReference type="GO" id="GO:0016787">
    <property type="term" value="F:hydrolase activity"/>
    <property type="evidence" value="ECO:0007669"/>
    <property type="project" value="UniProtKB-KW"/>
</dbReference>
<evidence type="ECO:0000256" key="1">
    <source>
        <dbReference type="ARBA" id="ARBA00022801"/>
    </source>
</evidence>
<feature type="domain" description="BD-FAE-like" evidence="2">
    <location>
        <begin position="39"/>
        <end position="223"/>
    </location>
</feature>
<dbReference type="SUPFAM" id="SSF53474">
    <property type="entry name" value="alpha/beta-Hydrolases"/>
    <property type="match status" value="1"/>
</dbReference>
<dbReference type="InterPro" id="IPR029058">
    <property type="entry name" value="AB_hydrolase_fold"/>
</dbReference>
<name>A0A9D2CS61_9FIRM</name>
<reference evidence="3" key="2">
    <citation type="submission" date="2021-04" db="EMBL/GenBank/DDBJ databases">
        <authorList>
            <person name="Gilroy R."/>
        </authorList>
    </citation>
    <scope>NUCLEOTIDE SEQUENCE</scope>
    <source>
        <strain evidence="3">1345</strain>
    </source>
</reference>
<dbReference type="InterPro" id="IPR049492">
    <property type="entry name" value="BD-FAE-like_dom"/>
</dbReference>
<evidence type="ECO:0000313" key="4">
    <source>
        <dbReference type="Proteomes" id="UP000886750"/>
    </source>
</evidence>
<comment type="caution">
    <text evidence="3">The sequence shown here is derived from an EMBL/GenBank/DDBJ whole genome shotgun (WGS) entry which is preliminary data.</text>
</comment>
<dbReference type="AlphaFoldDB" id="A0A9D2CS61"/>
<dbReference type="PANTHER" id="PTHR48081">
    <property type="entry name" value="AB HYDROLASE SUPERFAMILY PROTEIN C4A8.06C"/>
    <property type="match status" value="1"/>
</dbReference>
<keyword evidence="1 3" id="KW-0378">Hydrolase</keyword>
<dbReference type="InterPro" id="IPR050300">
    <property type="entry name" value="GDXG_lipolytic_enzyme"/>
</dbReference>
<proteinExistence type="predicted"/>
<organism evidence="3 4">
    <name type="scientific">Candidatus Borkfalkia excrementigallinarum</name>
    <dbReference type="NCBI Taxonomy" id="2838506"/>
    <lineage>
        <taxon>Bacteria</taxon>
        <taxon>Bacillati</taxon>
        <taxon>Bacillota</taxon>
        <taxon>Clostridia</taxon>
        <taxon>Christensenellales</taxon>
        <taxon>Christensenellaceae</taxon>
        <taxon>Candidatus Borkfalkia</taxon>
    </lineage>
</organism>
<dbReference type="Gene3D" id="3.40.50.1820">
    <property type="entry name" value="alpha/beta hydrolase"/>
    <property type="match status" value="1"/>
</dbReference>
<sequence>MTVETIDLYDYFKLPRSGAKKGILTAYRHGQFTELQVKKRRAAMLVLPGGAYAMVSQREAEPVALRYFAEGLDAFVLDYDVAPKHYPTQLLQAGMAMLYLRREAGSLYIDDEHIAAIGFSAGGHLCGCISLLWDDPALVQAFGKEECVRIRPDASVLSYPVVTFGEWHSHGGSFENFCGDAVKKEDYSLEKKVRSSASPCFIWANTTDEAVPPENAVLLYSALRRAGVPAELHVFEQGWHGMSLCNGEVEQEEVNDAVRAHVSHWIELSVEFLRAHGFSTITVR</sequence>
<dbReference type="Pfam" id="PF20434">
    <property type="entry name" value="BD-FAE"/>
    <property type="match status" value="1"/>
</dbReference>
<dbReference type="PANTHER" id="PTHR48081:SF6">
    <property type="entry name" value="PEPTIDASE S9 PROLYL OLIGOPEPTIDASE CATALYTIC DOMAIN-CONTAINING PROTEIN"/>
    <property type="match status" value="1"/>
</dbReference>
<accession>A0A9D2CS61</accession>
<reference evidence="3" key="1">
    <citation type="journal article" date="2021" name="PeerJ">
        <title>Extensive microbial diversity within the chicken gut microbiome revealed by metagenomics and culture.</title>
        <authorList>
            <person name="Gilroy R."/>
            <person name="Ravi A."/>
            <person name="Getino M."/>
            <person name="Pursley I."/>
            <person name="Horton D.L."/>
            <person name="Alikhan N.F."/>
            <person name="Baker D."/>
            <person name="Gharbi K."/>
            <person name="Hall N."/>
            <person name="Watson M."/>
            <person name="Adriaenssens E.M."/>
            <person name="Foster-Nyarko E."/>
            <person name="Jarju S."/>
            <person name="Secka A."/>
            <person name="Antonio M."/>
            <person name="Oren A."/>
            <person name="Chaudhuri R.R."/>
            <person name="La Ragione R."/>
            <person name="Hildebrand F."/>
            <person name="Pallen M.J."/>
        </authorList>
    </citation>
    <scope>NUCLEOTIDE SEQUENCE</scope>
    <source>
        <strain evidence="3">1345</strain>
    </source>
</reference>
<evidence type="ECO:0000259" key="2">
    <source>
        <dbReference type="Pfam" id="PF20434"/>
    </source>
</evidence>
<evidence type="ECO:0000313" key="3">
    <source>
        <dbReference type="EMBL" id="HIY96377.1"/>
    </source>
</evidence>
<protein>
    <submittedName>
        <fullName evidence="3">Alpha/beta hydrolase</fullName>
    </submittedName>
</protein>
<dbReference type="Proteomes" id="UP000886750">
    <property type="component" value="Unassembled WGS sequence"/>
</dbReference>
<gene>
    <name evidence="3" type="ORF">H9729_01675</name>
</gene>